<proteinExistence type="inferred from homology"/>
<dbReference type="PROSITE" id="PS00631">
    <property type="entry name" value="CYTOSOL_AP"/>
    <property type="match status" value="1"/>
</dbReference>
<evidence type="ECO:0000256" key="5">
    <source>
        <dbReference type="ARBA" id="ARBA00023211"/>
    </source>
</evidence>
<keyword evidence="5" id="KW-0464">Manganese</keyword>
<feature type="domain" description="Cytosol aminopeptidase" evidence="6">
    <location>
        <begin position="309"/>
        <end position="316"/>
    </location>
</feature>
<name>A0A839SUD8_9PROT</name>
<dbReference type="SUPFAM" id="SSF53187">
    <property type="entry name" value="Zn-dependent exopeptidases"/>
    <property type="match status" value="1"/>
</dbReference>
<comment type="similarity">
    <text evidence="1">Belongs to the peptidase M17 family.</text>
</comment>
<dbReference type="PRINTS" id="PR00481">
    <property type="entry name" value="LAMNOPPTDASE"/>
</dbReference>
<dbReference type="InterPro" id="IPR048816">
    <property type="entry name" value="Peptidase_M17_N_1"/>
</dbReference>
<evidence type="ECO:0000313" key="8">
    <source>
        <dbReference type="Proteomes" id="UP000581135"/>
    </source>
</evidence>
<evidence type="ECO:0000256" key="4">
    <source>
        <dbReference type="ARBA" id="ARBA00022801"/>
    </source>
</evidence>
<dbReference type="InterPro" id="IPR000819">
    <property type="entry name" value="Peptidase_M17_C"/>
</dbReference>
<protein>
    <submittedName>
        <fullName evidence="7">Leucyl aminopeptidase</fullName>
        <ecNumber evidence="7">3.4.11.1</ecNumber>
    </submittedName>
</protein>
<evidence type="ECO:0000256" key="3">
    <source>
        <dbReference type="ARBA" id="ARBA00022670"/>
    </source>
</evidence>
<accession>A0A839SUD8</accession>
<evidence type="ECO:0000313" key="7">
    <source>
        <dbReference type="EMBL" id="MBB3066102.1"/>
    </source>
</evidence>
<dbReference type="PANTHER" id="PTHR11963:SF20">
    <property type="entry name" value="PEPTIDASE B"/>
    <property type="match status" value="1"/>
</dbReference>
<dbReference type="AlphaFoldDB" id="A0A839SUD8"/>
<comment type="caution">
    <text evidence="7">The sequence shown here is derived from an EMBL/GenBank/DDBJ whole genome shotgun (WGS) entry which is preliminary data.</text>
</comment>
<organism evidence="7 8">
    <name type="scientific">Limibacillus halophilus</name>
    <dbReference type="NCBI Taxonomy" id="1579333"/>
    <lineage>
        <taxon>Bacteria</taxon>
        <taxon>Pseudomonadati</taxon>
        <taxon>Pseudomonadota</taxon>
        <taxon>Alphaproteobacteria</taxon>
        <taxon>Rhodospirillales</taxon>
        <taxon>Rhodovibrionaceae</taxon>
        <taxon>Limibacillus</taxon>
    </lineage>
</organism>
<dbReference type="InterPro" id="IPR011356">
    <property type="entry name" value="Leucine_aapep/pepB"/>
</dbReference>
<keyword evidence="4 7" id="KW-0378">Hydrolase</keyword>
<dbReference type="Proteomes" id="UP000581135">
    <property type="component" value="Unassembled WGS sequence"/>
</dbReference>
<dbReference type="EMBL" id="JACHXA010000006">
    <property type="protein sequence ID" value="MBB3066102.1"/>
    <property type="molecule type" value="Genomic_DNA"/>
</dbReference>
<dbReference type="CDD" id="cd00433">
    <property type="entry name" value="Peptidase_M17"/>
    <property type="match status" value="1"/>
</dbReference>
<reference evidence="7 8" key="1">
    <citation type="submission" date="2020-08" db="EMBL/GenBank/DDBJ databases">
        <title>Genomic Encyclopedia of Type Strains, Phase III (KMG-III): the genomes of soil and plant-associated and newly described type strains.</title>
        <authorList>
            <person name="Whitman W."/>
        </authorList>
    </citation>
    <scope>NUCLEOTIDE SEQUENCE [LARGE SCALE GENOMIC DNA]</scope>
    <source>
        <strain evidence="7 8">CECT 8803</strain>
    </source>
</reference>
<dbReference type="Pfam" id="PF00883">
    <property type="entry name" value="Peptidase_M17"/>
    <property type="match status" value="1"/>
</dbReference>
<evidence type="ECO:0000256" key="1">
    <source>
        <dbReference type="ARBA" id="ARBA00009528"/>
    </source>
</evidence>
<dbReference type="Gene3D" id="3.40.220.10">
    <property type="entry name" value="Leucine Aminopeptidase, subunit E, domain 1"/>
    <property type="match status" value="1"/>
</dbReference>
<evidence type="ECO:0000256" key="2">
    <source>
        <dbReference type="ARBA" id="ARBA00022438"/>
    </source>
</evidence>
<dbReference type="EC" id="3.4.11.1" evidence="7"/>
<gene>
    <name evidence="7" type="ORF">FHR98_002405</name>
</gene>
<sequence>MVGNLSADGGAEAVPVFCLYKAQFDEWLGTQPPGVRTWLQATGFDAAAGQLALVPDERGTVACVVYGQNLNDLLWSYAALAAKLPAGLYRLQGNMDEAEADRASLGWGLASYRFDRYRSGKPKDEAKPAQLVWPTNARRARVEALLEGIFLTRDLINTPANDMGPAELAAAAQDLAVKHEATVAVIEGEDLLARGYPAIHAVGKGSARAPRLIDLTWGSTGPLITLVGKGVCFDSGGLDLKPSSGMLLMKKDMGGAAHALGLASFIMAQGLPLRLRVLIPAVENSVSGTSYRPLDVIGTRKGLTIEVGNTDAEGRIVLADALAEACRDKPDAIFDFATLTGAARVALGPELPALFSNDDKLATAILEASEAEDDPLWRLPLHRAYRSQLDGKVADLNNISSEPYAGAIIAGLFLECFVEEGIPWAHVDLMAWNSRARPGRPQGAEAMGLRAAARCIEKLVSA</sequence>
<dbReference type="PANTHER" id="PTHR11963">
    <property type="entry name" value="LEUCINE AMINOPEPTIDASE-RELATED"/>
    <property type="match status" value="1"/>
</dbReference>
<keyword evidence="3" id="KW-0645">Protease</keyword>
<dbReference type="Gene3D" id="3.40.630.10">
    <property type="entry name" value="Zn peptidases"/>
    <property type="match status" value="1"/>
</dbReference>
<dbReference type="InterPro" id="IPR043472">
    <property type="entry name" value="Macro_dom-like"/>
</dbReference>
<dbReference type="GO" id="GO:0005737">
    <property type="term" value="C:cytoplasm"/>
    <property type="evidence" value="ECO:0007669"/>
    <property type="project" value="InterPro"/>
</dbReference>
<dbReference type="Pfam" id="PF21337">
    <property type="entry name" value="Peptidase_M17_N_1"/>
    <property type="match status" value="1"/>
</dbReference>
<keyword evidence="8" id="KW-1185">Reference proteome</keyword>
<dbReference type="GO" id="GO:0030145">
    <property type="term" value="F:manganese ion binding"/>
    <property type="evidence" value="ECO:0007669"/>
    <property type="project" value="InterPro"/>
</dbReference>
<dbReference type="GO" id="GO:0070006">
    <property type="term" value="F:metalloaminopeptidase activity"/>
    <property type="evidence" value="ECO:0007669"/>
    <property type="project" value="InterPro"/>
</dbReference>
<dbReference type="RefSeq" id="WP_183416915.1">
    <property type="nucleotide sequence ID" value="NZ_JACHXA010000006.1"/>
</dbReference>
<evidence type="ECO:0000259" key="6">
    <source>
        <dbReference type="PROSITE" id="PS00631"/>
    </source>
</evidence>
<dbReference type="GO" id="GO:0006508">
    <property type="term" value="P:proteolysis"/>
    <property type="evidence" value="ECO:0007669"/>
    <property type="project" value="UniProtKB-KW"/>
</dbReference>
<keyword evidence="2 7" id="KW-0031">Aminopeptidase</keyword>